<dbReference type="AlphaFoldDB" id="A0A397PBY0"/>
<name>A0A397PBY0_9SPHN</name>
<sequence>MSRLRLLGGAALAIALGVGAWQGIEAMRSPGATPSPSATPTSAVEQGTEAASDIVTIDTPRTAVSEAGATPMAQRVAVLGLLNKRNGESRDITLKPGQAVRVGDVIVRLRACEETAPWEQAHYTGAFVQLDVRQLDQSWRRVFSGWLFKERPGLNVVQHPIYDVWTKSCKMSRPDTGPETVAVGSLGTAASSAKKSADADDEATGDTAAPTPAPTPTPSATPDPSTSPSAEANRAR</sequence>
<proteinExistence type="predicted"/>
<feature type="region of interest" description="Disordered" evidence="1">
    <location>
        <begin position="171"/>
        <end position="236"/>
    </location>
</feature>
<dbReference type="EMBL" id="QXDC01000002">
    <property type="protein sequence ID" value="RIA47076.1"/>
    <property type="molecule type" value="Genomic_DNA"/>
</dbReference>
<organism evidence="2 3">
    <name type="scientific">Hephaestia caeni</name>
    <dbReference type="NCBI Taxonomy" id="645617"/>
    <lineage>
        <taxon>Bacteria</taxon>
        <taxon>Pseudomonadati</taxon>
        <taxon>Pseudomonadota</taxon>
        <taxon>Alphaproteobacteria</taxon>
        <taxon>Sphingomonadales</taxon>
        <taxon>Sphingomonadaceae</taxon>
        <taxon>Hephaestia</taxon>
    </lineage>
</organism>
<comment type="caution">
    <text evidence="2">The sequence shown here is derived from an EMBL/GenBank/DDBJ whole genome shotgun (WGS) entry which is preliminary data.</text>
</comment>
<evidence type="ECO:0000313" key="3">
    <source>
        <dbReference type="Proteomes" id="UP000266568"/>
    </source>
</evidence>
<feature type="compositionally biased region" description="Pro residues" evidence="1">
    <location>
        <begin position="211"/>
        <end position="221"/>
    </location>
</feature>
<evidence type="ECO:0000256" key="1">
    <source>
        <dbReference type="SAM" id="MobiDB-lite"/>
    </source>
</evidence>
<gene>
    <name evidence="2" type="ORF">DFR49_1641</name>
</gene>
<evidence type="ECO:0000313" key="2">
    <source>
        <dbReference type="EMBL" id="RIA47076.1"/>
    </source>
</evidence>
<evidence type="ECO:0008006" key="4">
    <source>
        <dbReference type="Google" id="ProtNLM"/>
    </source>
</evidence>
<reference evidence="2 3" key="1">
    <citation type="submission" date="2018-08" db="EMBL/GenBank/DDBJ databases">
        <title>Genomic Encyclopedia of Type Strains, Phase IV (KMG-IV): sequencing the most valuable type-strain genomes for metagenomic binning, comparative biology and taxonomic classification.</title>
        <authorList>
            <person name="Goeker M."/>
        </authorList>
    </citation>
    <scope>NUCLEOTIDE SEQUENCE [LARGE SCALE GENOMIC DNA]</scope>
    <source>
        <strain evidence="2 3">DSM 25527</strain>
    </source>
</reference>
<dbReference type="InterPro" id="IPR019225">
    <property type="entry name" value="DUF2155"/>
</dbReference>
<dbReference type="Proteomes" id="UP000266568">
    <property type="component" value="Unassembled WGS sequence"/>
</dbReference>
<protein>
    <recommendedName>
        <fullName evidence="4">DUF2155 domain-containing protein</fullName>
    </recommendedName>
</protein>
<accession>A0A397PBY0</accession>
<feature type="compositionally biased region" description="Low complexity" evidence="1">
    <location>
        <begin position="222"/>
        <end position="236"/>
    </location>
</feature>
<dbReference type="Pfam" id="PF09923">
    <property type="entry name" value="DUF2155"/>
    <property type="match status" value="1"/>
</dbReference>
<keyword evidence="3" id="KW-1185">Reference proteome</keyword>